<accession>A0ABY1ZCY8</accession>
<feature type="region of interest" description="Disordered" evidence="1">
    <location>
        <begin position="14"/>
        <end position="33"/>
    </location>
</feature>
<keyword evidence="3" id="KW-1185">Reference proteome</keyword>
<evidence type="ECO:0000313" key="3">
    <source>
        <dbReference type="Proteomes" id="UP000313645"/>
    </source>
</evidence>
<dbReference type="Proteomes" id="UP000313645">
    <property type="component" value="Unassembled WGS sequence"/>
</dbReference>
<protein>
    <recommendedName>
        <fullName evidence="4">Adhesin</fullName>
    </recommendedName>
</protein>
<reference evidence="2 3" key="1">
    <citation type="submission" date="2019-02" db="EMBL/GenBank/DDBJ databases">
        <title>Marinobacter halodurans sp. nov., a marine bacterium isolated from sea tidal flat.</title>
        <authorList>
            <person name="Yoo Y."/>
            <person name="Lee D.W."/>
            <person name="Kim B.S."/>
            <person name="Kim J.-J."/>
        </authorList>
    </citation>
    <scope>NUCLEOTIDE SEQUENCE [LARGE SCALE GENOMIC DNA]</scope>
    <source>
        <strain evidence="2 3">YJ-S3-2</strain>
    </source>
</reference>
<dbReference type="EMBL" id="SJDL01000180">
    <property type="protein sequence ID" value="TBW43454.1"/>
    <property type="molecule type" value="Genomic_DNA"/>
</dbReference>
<feature type="region of interest" description="Disordered" evidence="1">
    <location>
        <begin position="112"/>
        <end position="142"/>
    </location>
</feature>
<dbReference type="Pfam" id="PF13332">
    <property type="entry name" value="Fil_haemagg_2"/>
    <property type="match status" value="1"/>
</dbReference>
<feature type="compositionally biased region" description="Polar residues" evidence="1">
    <location>
        <begin position="131"/>
        <end position="142"/>
    </location>
</feature>
<evidence type="ECO:0000313" key="2">
    <source>
        <dbReference type="EMBL" id="TBW43454.1"/>
    </source>
</evidence>
<evidence type="ECO:0000256" key="1">
    <source>
        <dbReference type="SAM" id="MobiDB-lite"/>
    </source>
</evidence>
<evidence type="ECO:0008006" key="4">
    <source>
        <dbReference type="Google" id="ProtNLM"/>
    </source>
</evidence>
<comment type="caution">
    <text evidence="2">The sequence shown here is derived from an EMBL/GenBank/DDBJ whole genome shotgun (WGS) entry which is preliminary data.</text>
</comment>
<sequence>MLFAAAGSTAATSPAGGFYATGSTERSTLDSSQTAQSATWNGSQLLAGGNASLNGGEDIGLKGSDVAVKGTLAIDSKDVDIVAGTETSATASDSRHTNQSLTVSYGGQGLSGSGSAGFSRSEADATRLSHRNSSVNAGSLESNSETLTVAGANVAADTINIDTE</sequence>
<feature type="compositionally biased region" description="Polar residues" evidence="1">
    <location>
        <begin position="21"/>
        <end position="33"/>
    </location>
</feature>
<dbReference type="InterPro" id="IPR025157">
    <property type="entry name" value="Hemagglutinin_rpt"/>
</dbReference>
<proteinExistence type="predicted"/>
<organism evidence="2 3">
    <name type="scientific">Marinobacter halodurans</name>
    <dbReference type="NCBI Taxonomy" id="2528979"/>
    <lineage>
        <taxon>Bacteria</taxon>
        <taxon>Pseudomonadati</taxon>
        <taxon>Pseudomonadota</taxon>
        <taxon>Gammaproteobacteria</taxon>
        <taxon>Pseudomonadales</taxon>
        <taxon>Marinobacteraceae</taxon>
        <taxon>Marinobacter</taxon>
    </lineage>
</organism>
<name>A0ABY1ZCY8_9GAMM</name>
<dbReference type="RefSeq" id="WP_131484353.1">
    <property type="nucleotide sequence ID" value="NZ_SJDL01000180.1"/>
</dbReference>
<feature type="non-terminal residue" evidence="2">
    <location>
        <position position="164"/>
    </location>
</feature>
<gene>
    <name evidence="2" type="ORF">EZI54_24020</name>
</gene>